<gene>
    <name evidence="2" type="ORF">DI536_26770</name>
</gene>
<protein>
    <submittedName>
        <fullName evidence="2">Uncharacterized protein</fullName>
    </submittedName>
</protein>
<evidence type="ECO:0000313" key="3">
    <source>
        <dbReference type="Proteomes" id="UP000249061"/>
    </source>
</evidence>
<name>A0A2W5UWG8_9BACT</name>
<organism evidence="2 3">
    <name type="scientific">Archangium gephyra</name>
    <dbReference type="NCBI Taxonomy" id="48"/>
    <lineage>
        <taxon>Bacteria</taxon>
        <taxon>Pseudomonadati</taxon>
        <taxon>Myxococcota</taxon>
        <taxon>Myxococcia</taxon>
        <taxon>Myxococcales</taxon>
        <taxon>Cystobacterineae</taxon>
        <taxon>Archangiaceae</taxon>
        <taxon>Archangium</taxon>
    </lineage>
</organism>
<proteinExistence type="predicted"/>
<sequence>MDTFTRNAAFTVDVVAEEFDADGKATKTTRSSMRVTRRDGKESRKLTKYEENGVDLTEKKRSEIEKAESKPVHSPFLPSEQTKYRFTLLDAKDEHLRIGIEPAGKKDPELITGEAKVDPVRGEVRFVTMAPSKLPAFVDALTLTGTFDERSMTKLTIKGVGGFLFIKKRFGVVTIFRDYEARAD</sequence>
<evidence type="ECO:0000313" key="2">
    <source>
        <dbReference type="EMBL" id="PZR07714.1"/>
    </source>
</evidence>
<accession>A0A2W5UWG8</accession>
<dbReference type="EMBL" id="QFQP01000029">
    <property type="protein sequence ID" value="PZR07714.1"/>
    <property type="molecule type" value="Genomic_DNA"/>
</dbReference>
<feature type="region of interest" description="Disordered" evidence="1">
    <location>
        <begin position="26"/>
        <end position="52"/>
    </location>
</feature>
<dbReference type="AlphaFoldDB" id="A0A2W5UWG8"/>
<reference evidence="2 3" key="1">
    <citation type="submission" date="2017-08" db="EMBL/GenBank/DDBJ databases">
        <title>Infants hospitalized years apart are colonized by the same room-sourced microbial strains.</title>
        <authorList>
            <person name="Brooks B."/>
            <person name="Olm M.R."/>
            <person name="Firek B.A."/>
            <person name="Baker R."/>
            <person name="Thomas B.C."/>
            <person name="Morowitz M.J."/>
            <person name="Banfield J.F."/>
        </authorList>
    </citation>
    <scope>NUCLEOTIDE SEQUENCE [LARGE SCALE GENOMIC DNA]</scope>
    <source>
        <strain evidence="2">S2_003_000_R2_14</strain>
    </source>
</reference>
<feature type="compositionally biased region" description="Basic and acidic residues" evidence="1">
    <location>
        <begin position="36"/>
        <end position="52"/>
    </location>
</feature>
<evidence type="ECO:0000256" key="1">
    <source>
        <dbReference type="SAM" id="MobiDB-lite"/>
    </source>
</evidence>
<comment type="caution">
    <text evidence="2">The sequence shown here is derived from an EMBL/GenBank/DDBJ whole genome shotgun (WGS) entry which is preliminary data.</text>
</comment>
<dbReference type="Proteomes" id="UP000249061">
    <property type="component" value="Unassembled WGS sequence"/>
</dbReference>